<reference evidence="10 11" key="1">
    <citation type="journal article" date="2011" name="BMC Genomics">
        <title>Genomic insights into an obligate epibiotic bacterial predator: Micavibrio aeruginosavorus ARL-13.</title>
        <authorList>
            <person name="Wang Z."/>
            <person name="Kadouri D."/>
            <person name="Wu M."/>
        </authorList>
    </citation>
    <scope>NUCLEOTIDE SEQUENCE [LARGE SCALE GENOMIC DNA]</scope>
    <source>
        <strain evidence="10 11">ARL-13</strain>
    </source>
</reference>
<dbReference type="GO" id="GO:0006465">
    <property type="term" value="P:signal peptide processing"/>
    <property type="evidence" value="ECO:0007669"/>
    <property type="project" value="InterPro"/>
</dbReference>
<evidence type="ECO:0000313" key="11">
    <source>
        <dbReference type="Proteomes" id="UP000009286"/>
    </source>
</evidence>
<evidence type="ECO:0000256" key="3">
    <source>
        <dbReference type="ARBA" id="ARBA00022670"/>
    </source>
</evidence>
<dbReference type="KEGG" id="mai:MICA_800"/>
<evidence type="ECO:0000256" key="6">
    <source>
        <dbReference type="ARBA" id="ARBA00023136"/>
    </source>
</evidence>
<evidence type="ECO:0000256" key="8">
    <source>
        <dbReference type="SAM" id="Phobius"/>
    </source>
</evidence>
<feature type="domain" description="Peptidase S49" evidence="9">
    <location>
        <begin position="165"/>
        <end position="305"/>
    </location>
</feature>
<dbReference type="GO" id="GO:0016020">
    <property type="term" value="C:membrane"/>
    <property type="evidence" value="ECO:0007669"/>
    <property type="project" value="UniProtKB-SubCell"/>
</dbReference>
<dbReference type="NCBIfam" id="TIGR00706">
    <property type="entry name" value="SppA_dom"/>
    <property type="match status" value="1"/>
</dbReference>
<proteinExistence type="inferred from homology"/>
<evidence type="ECO:0000256" key="4">
    <source>
        <dbReference type="ARBA" id="ARBA00022801"/>
    </source>
</evidence>
<dbReference type="PANTHER" id="PTHR33209:SF1">
    <property type="entry name" value="PEPTIDASE S49 DOMAIN-CONTAINING PROTEIN"/>
    <property type="match status" value="1"/>
</dbReference>
<dbReference type="Proteomes" id="UP000009286">
    <property type="component" value="Chromosome"/>
</dbReference>
<dbReference type="InterPro" id="IPR004635">
    <property type="entry name" value="Pept_S49_SppA"/>
</dbReference>
<dbReference type="SUPFAM" id="SSF52096">
    <property type="entry name" value="ClpP/crotonase"/>
    <property type="match status" value="2"/>
</dbReference>
<dbReference type="RefSeq" id="WP_014102357.1">
    <property type="nucleotide sequence ID" value="NC_016026.1"/>
</dbReference>
<evidence type="ECO:0000256" key="2">
    <source>
        <dbReference type="ARBA" id="ARBA00008683"/>
    </source>
</evidence>
<dbReference type="EMBL" id="CP002382">
    <property type="protein sequence ID" value="AEP09134.1"/>
    <property type="molecule type" value="Genomic_DNA"/>
</dbReference>
<feature type="active site" description="Nucleophile" evidence="7">
    <location>
        <position position="433"/>
    </location>
</feature>
<keyword evidence="8" id="KW-0812">Transmembrane</keyword>
<feature type="transmembrane region" description="Helical" evidence="8">
    <location>
        <begin position="42"/>
        <end position="62"/>
    </location>
</feature>
<dbReference type="PANTHER" id="PTHR33209">
    <property type="entry name" value="PROTEASE 4"/>
    <property type="match status" value="1"/>
</dbReference>
<dbReference type="CDD" id="cd07023">
    <property type="entry name" value="S49_Sppa_N_C"/>
    <property type="match status" value="1"/>
</dbReference>
<comment type="subcellular location">
    <subcellularLocation>
        <location evidence="1">Membrane</location>
    </subcellularLocation>
</comment>
<evidence type="ECO:0000256" key="7">
    <source>
        <dbReference type="PIRSR" id="PIRSR001217-1"/>
    </source>
</evidence>
<feature type="domain" description="Peptidase S49" evidence="9">
    <location>
        <begin position="417"/>
        <end position="564"/>
    </location>
</feature>
<accession>G2KR87</accession>
<keyword evidence="5" id="KW-0720">Serine protease</keyword>
<keyword evidence="8" id="KW-1133">Transmembrane helix</keyword>
<keyword evidence="6 8" id="KW-0472">Membrane</keyword>
<name>G2KR87_MICAA</name>
<gene>
    <name evidence="10" type="primary">sppA</name>
    <name evidence="10" type="ordered locus">MICA_800</name>
</gene>
<keyword evidence="11" id="KW-1185">Reference proteome</keyword>
<dbReference type="PIRSF" id="PIRSF001217">
    <property type="entry name" value="Protease_4_SppA"/>
    <property type="match status" value="1"/>
</dbReference>
<organism evidence="10 11">
    <name type="scientific">Micavibrio aeruginosavorus (strain ARL-13)</name>
    <dbReference type="NCBI Taxonomy" id="856793"/>
    <lineage>
        <taxon>Bacteria</taxon>
        <taxon>Pseudomonadati</taxon>
        <taxon>Bdellovibrionota</taxon>
        <taxon>Bdellovibrionia</taxon>
        <taxon>Bdellovibrionales</taxon>
        <taxon>Pseudobdellovibrionaceae</taxon>
        <taxon>Micavibrio</taxon>
    </lineage>
</organism>
<dbReference type="CDD" id="cd07018">
    <property type="entry name" value="S49_SppA_67K_type"/>
    <property type="match status" value="1"/>
</dbReference>
<keyword evidence="3" id="KW-0645">Protease</keyword>
<evidence type="ECO:0000256" key="1">
    <source>
        <dbReference type="ARBA" id="ARBA00004370"/>
    </source>
</evidence>
<dbReference type="eggNOG" id="COG0616">
    <property type="taxonomic scope" value="Bacteria"/>
</dbReference>
<dbReference type="HOGENOM" id="CLU_008856_1_0_5"/>
<dbReference type="InterPro" id="IPR029045">
    <property type="entry name" value="ClpP/crotonase-like_dom_sf"/>
</dbReference>
<protein>
    <submittedName>
        <fullName evidence="10">Signal peptide peptidase SppA, 67K type</fullName>
        <ecNumber evidence="10">3.4.-.-</ecNumber>
    </submittedName>
</protein>
<evidence type="ECO:0000259" key="9">
    <source>
        <dbReference type="Pfam" id="PF01343"/>
    </source>
</evidence>
<dbReference type="GO" id="GO:0008236">
    <property type="term" value="F:serine-type peptidase activity"/>
    <property type="evidence" value="ECO:0007669"/>
    <property type="project" value="UniProtKB-KW"/>
</dbReference>
<dbReference type="InterPro" id="IPR047217">
    <property type="entry name" value="S49_SppA_67K_type_N"/>
</dbReference>
<sequence length="633" mass="68786">MIRKQPLFSRPAQQAAPVPKRRSFLGRVWGGMGRALRKTCTVIGALILFSAFVNILVFSFAGEEKKITLPDQFILTLTLDEGLHEDENKTGGLIPRSLLPEPMDIYAMIDAIERSANDKRVKALAVSIEGGGFPMTSVQELRGAITKFRASGRPTIVFSPSFADAASNFTAYYLASSFDEIWMQPVGMIFMTGIDTESPYIRSALEKIGVKGAYFQRKEYKNAFEGVTSDSMSEASAEMNASMLADIMDQLLDDVSADRKMARDDVMAAIDLGVLTDEESVARGFVDHLGFGDDAMKALRKKLGVNDEKSMPAIVLEDYRDARSHEYLQALMAKKPGEKDKKRQSVAVVNVSDMIMPGTGESGGMFSDKIAGAEDISAAIRKAAKDENIAAIVLRINSPGGSPSASETIRHATSYAREKGKPVIVSMGSVAGSGGYWIATDASHIFAMPTTMTGSIGVIAGKFDLSGLWAKLGVNWDGVSVGENADMWSFNKGFDESGTERMNAMTDRIYAVFIKRVAEGRNMTPEQVEEVARGRVWTGRQAHKIGLVDSLGGLNDALDYAAKDIGAGTRHDVRIVRLPEGSGPLYELMKELGIEVRMPNPINAMMQTWTDLTATSKMPGGVAVYDAGLNRWK</sequence>
<evidence type="ECO:0000256" key="5">
    <source>
        <dbReference type="ARBA" id="ARBA00022825"/>
    </source>
</evidence>
<dbReference type="Pfam" id="PF01343">
    <property type="entry name" value="Peptidase_S49"/>
    <property type="match status" value="2"/>
</dbReference>
<evidence type="ECO:0000313" key="10">
    <source>
        <dbReference type="EMBL" id="AEP09134.1"/>
    </source>
</evidence>
<dbReference type="InterPro" id="IPR004634">
    <property type="entry name" value="Pept_S49_pIV"/>
</dbReference>
<dbReference type="InterPro" id="IPR047272">
    <property type="entry name" value="S49_SppA_C"/>
</dbReference>
<feature type="active site" description="Proton donor/acceptor" evidence="7">
    <location>
        <position position="221"/>
    </location>
</feature>
<keyword evidence="4 10" id="KW-0378">Hydrolase</keyword>
<dbReference type="EC" id="3.4.-.-" evidence="10"/>
<dbReference type="InterPro" id="IPR002142">
    <property type="entry name" value="Peptidase_S49"/>
</dbReference>
<dbReference type="AlphaFoldDB" id="G2KR87"/>
<dbReference type="NCBIfam" id="TIGR00705">
    <property type="entry name" value="SppA_67K"/>
    <property type="match status" value="1"/>
</dbReference>
<dbReference type="STRING" id="856793.MICA_800"/>
<comment type="similarity">
    <text evidence="2">Belongs to the peptidase S49 family.</text>
</comment>
<dbReference type="Gene3D" id="3.90.226.10">
    <property type="entry name" value="2-enoyl-CoA Hydratase, Chain A, domain 1"/>
    <property type="match status" value="3"/>
</dbReference>
<dbReference type="OrthoDB" id="9764363at2"/>